<keyword evidence="1" id="KW-0808">Transferase</keyword>
<name>A0A1G2B1X8_9BACT</name>
<protein>
    <recommendedName>
        <fullName evidence="4">Beta-ketoacyl-[acyl-carrier-protein] synthase III C-terminal domain-containing protein</fullName>
    </recommendedName>
</protein>
<keyword evidence="3" id="KW-0472">Membrane</keyword>
<dbReference type="EMBL" id="MHKE01000015">
    <property type="protein sequence ID" value="OGY83158.1"/>
    <property type="molecule type" value="Genomic_DNA"/>
</dbReference>
<dbReference type="InterPro" id="IPR013747">
    <property type="entry name" value="ACP_syn_III_C"/>
</dbReference>
<dbReference type="SUPFAM" id="SSF53901">
    <property type="entry name" value="Thiolase-like"/>
    <property type="match status" value="1"/>
</dbReference>
<organism evidence="5 6">
    <name type="scientific">Candidatus Kerfeldbacteria bacterium RIFCSPLOWO2_01_FULL_48_11</name>
    <dbReference type="NCBI Taxonomy" id="1798543"/>
    <lineage>
        <taxon>Bacteria</taxon>
        <taxon>Candidatus Kerfeldiibacteriota</taxon>
    </lineage>
</organism>
<evidence type="ECO:0000313" key="5">
    <source>
        <dbReference type="EMBL" id="OGY83158.1"/>
    </source>
</evidence>
<dbReference type="Proteomes" id="UP000179164">
    <property type="component" value="Unassembled WGS sequence"/>
</dbReference>
<gene>
    <name evidence="5" type="ORF">A2898_02705</name>
</gene>
<proteinExistence type="predicted"/>
<accession>A0A1G2B1X8</accession>
<dbReference type="Pfam" id="PF08541">
    <property type="entry name" value="ACP_syn_III_C"/>
    <property type="match status" value="1"/>
</dbReference>
<dbReference type="PANTHER" id="PTHR34069">
    <property type="entry name" value="3-OXOACYL-[ACYL-CARRIER-PROTEIN] SYNTHASE 3"/>
    <property type="match status" value="1"/>
</dbReference>
<comment type="caution">
    <text evidence="5">The sequence shown here is derived from an EMBL/GenBank/DDBJ whole genome shotgun (WGS) entry which is preliminary data.</text>
</comment>
<keyword evidence="3" id="KW-0812">Transmembrane</keyword>
<evidence type="ECO:0000256" key="1">
    <source>
        <dbReference type="ARBA" id="ARBA00022679"/>
    </source>
</evidence>
<dbReference type="Gene3D" id="3.40.47.10">
    <property type="match status" value="1"/>
</dbReference>
<evidence type="ECO:0000256" key="3">
    <source>
        <dbReference type="SAM" id="Phobius"/>
    </source>
</evidence>
<feature type="transmembrane region" description="Helical" evidence="3">
    <location>
        <begin position="361"/>
        <end position="382"/>
    </location>
</feature>
<sequence>MAVTPLYGAKIIGTGKADLPDSAIVDNYRLASDMLERANEAKRLLGVQELPPDVLEALQTSNDWIFPRTGISRRYHLGPEWTTSKIAASAAKNILADAGLAPDQIGDIRVSTVTPDHLASPPCVSETMAQTGIPVWTTEKVRYHPCLAGDVSYACSGFLVNVVDVISHLSFGLADYALSLGADKMTTISPPFDRMIWPILADHGGGFGWKRVPYAESDVRPEWIYAGGDWTKGARIITPWGGSAQPLTLDLMMQDPLLMNSNLQMQGRVVMSELVKALKNFVLPEALEKAGLKWSDIDIAFFHQANYRIIDPVVEALRALGLRSDAIVYNTIDHYGNTTNASVPIAVHDARRTGVLKPGMLVMIVVMGGGYSWVVMFLRWSLA</sequence>
<dbReference type="PANTHER" id="PTHR34069:SF3">
    <property type="entry name" value="ACYL-COA:ACYL-COA ALKYLTRANSFERASE"/>
    <property type="match status" value="1"/>
</dbReference>
<evidence type="ECO:0000256" key="2">
    <source>
        <dbReference type="ARBA" id="ARBA00023315"/>
    </source>
</evidence>
<dbReference type="AlphaFoldDB" id="A0A1G2B1X8"/>
<keyword evidence="2" id="KW-0012">Acyltransferase</keyword>
<dbReference type="GO" id="GO:0044550">
    <property type="term" value="P:secondary metabolite biosynthetic process"/>
    <property type="evidence" value="ECO:0007669"/>
    <property type="project" value="TreeGrafter"/>
</dbReference>
<dbReference type="STRING" id="1798543.A2898_02705"/>
<dbReference type="InterPro" id="IPR016039">
    <property type="entry name" value="Thiolase-like"/>
</dbReference>
<keyword evidence="3" id="KW-1133">Transmembrane helix</keyword>
<feature type="domain" description="Beta-ketoacyl-[acyl-carrier-protein] synthase III C-terminal" evidence="4">
    <location>
        <begin position="287"/>
        <end position="380"/>
    </location>
</feature>
<evidence type="ECO:0000313" key="6">
    <source>
        <dbReference type="Proteomes" id="UP000179164"/>
    </source>
</evidence>
<reference evidence="5 6" key="1">
    <citation type="journal article" date="2016" name="Nat. Commun.">
        <title>Thousands of microbial genomes shed light on interconnected biogeochemical processes in an aquifer system.</title>
        <authorList>
            <person name="Anantharaman K."/>
            <person name="Brown C.T."/>
            <person name="Hug L.A."/>
            <person name="Sharon I."/>
            <person name="Castelle C.J."/>
            <person name="Probst A.J."/>
            <person name="Thomas B.C."/>
            <person name="Singh A."/>
            <person name="Wilkins M.J."/>
            <person name="Karaoz U."/>
            <person name="Brodie E.L."/>
            <person name="Williams K.H."/>
            <person name="Hubbard S.S."/>
            <person name="Banfield J.F."/>
        </authorList>
    </citation>
    <scope>NUCLEOTIDE SEQUENCE [LARGE SCALE GENOMIC DNA]</scope>
</reference>
<dbReference type="GO" id="GO:0016746">
    <property type="term" value="F:acyltransferase activity"/>
    <property type="evidence" value="ECO:0007669"/>
    <property type="project" value="UniProtKB-KW"/>
</dbReference>
<evidence type="ECO:0000259" key="4">
    <source>
        <dbReference type="Pfam" id="PF08541"/>
    </source>
</evidence>